<dbReference type="Pfam" id="PF02302">
    <property type="entry name" value="PTS_IIB"/>
    <property type="match status" value="1"/>
</dbReference>
<dbReference type="KEGG" id="sauw:SAI5S5_1019720"/>
<evidence type="ECO:0000256" key="12">
    <source>
        <dbReference type="ARBA" id="ARBA00022989"/>
    </source>
</evidence>
<proteinExistence type="predicted"/>
<dbReference type="KEGG" id="sauv:SAI7S6_1019780"/>
<dbReference type="CDD" id="cd00211">
    <property type="entry name" value="PTS_IIA_fru"/>
    <property type="match status" value="1"/>
</dbReference>
<dbReference type="Pfam" id="PF02378">
    <property type="entry name" value="PTS_EIIC"/>
    <property type="match status" value="1"/>
</dbReference>
<feature type="transmembrane region" description="Helical" evidence="14">
    <location>
        <begin position="249"/>
        <end position="268"/>
    </location>
</feature>
<accession>A0A7U7F0I7</accession>
<dbReference type="NCBIfam" id="TIGR00848">
    <property type="entry name" value="fruA"/>
    <property type="match status" value="1"/>
</dbReference>
<dbReference type="SUPFAM" id="SSF52794">
    <property type="entry name" value="PTS system IIB component-like"/>
    <property type="match status" value="1"/>
</dbReference>
<dbReference type="GO" id="GO:0005351">
    <property type="term" value="F:carbohydrate:proton symporter activity"/>
    <property type="evidence" value="ECO:0007669"/>
    <property type="project" value="InterPro"/>
</dbReference>
<dbReference type="Gene3D" id="3.40.50.2300">
    <property type="match status" value="1"/>
</dbReference>
<evidence type="ECO:0000259" key="16">
    <source>
        <dbReference type="PROSITE" id="PS51099"/>
    </source>
</evidence>
<evidence type="ECO:0000313" key="18">
    <source>
        <dbReference type="EMBL" id="CCJ23677.1"/>
    </source>
</evidence>
<evidence type="ECO:0000259" key="17">
    <source>
        <dbReference type="PROSITE" id="PS51104"/>
    </source>
</evidence>
<gene>
    <name evidence="18" type="ORF">SAI7S6_1019780</name>
</gene>
<dbReference type="GO" id="GO:0022877">
    <property type="term" value="F:protein-N(PI)-phosphohistidine-fructose phosphotransferase system transporter activity"/>
    <property type="evidence" value="ECO:0007669"/>
    <property type="project" value="InterPro"/>
</dbReference>
<dbReference type="KEGG" id="sauk:SAI3T3_1019780"/>
<evidence type="ECO:0000259" key="15">
    <source>
        <dbReference type="PROSITE" id="PS51094"/>
    </source>
</evidence>
<dbReference type="Proteomes" id="UP000032744">
    <property type="component" value="Chromosome"/>
</dbReference>
<dbReference type="PROSITE" id="PS51104">
    <property type="entry name" value="PTS_EIIC_TYPE_2"/>
    <property type="match status" value="1"/>
</dbReference>
<organism evidence="18 19">
    <name type="scientific">Staphylococcus aureus subsp. aureus ST228</name>
    <dbReference type="NCBI Taxonomy" id="1074919"/>
    <lineage>
        <taxon>Bacteria</taxon>
        <taxon>Bacillati</taxon>
        <taxon>Bacillota</taxon>
        <taxon>Bacilli</taxon>
        <taxon>Bacillales</taxon>
        <taxon>Staphylococcaceae</taxon>
        <taxon>Staphylococcus</taxon>
    </lineage>
</organism>
<dbReference type="InterPro" id="IPR003352">
    <property type="entry name" value="PTS_EIIC"/>
</dbReference>
<keyword evidence="6" id="KW-0597">Phosphoprotein</keyword>
<dbReference type="KEGG" id="sauj:SAI2T2_1019790"/>
<evidence type="ECO:0000256" key="9">
    <source>
        <dbReference type="ARBA" id="ARBA00022683"/>
    </source>
</evidence>
<dbReference type="InterPro" id="IPR003353">
    <property type="entry name" value="PTS_IIB_fruc"/>
</dbReference>
<evidence type="ECO:0000256" key="5">
    <source>
        <dbReference type="ARBA" id="ARBA00022475"/>
    </source>
</evidence>
<dbReference type="KEGG" id="saux:SAI6T6_1019730"/>
<dbReference type="EMBL" id="HE579071">
    <property type="protein sequence ID" value="CCJ23677.1"/>
    <property type="molecule type" value="Genomic_DNA"/>
</dbReference>
<feature type="transmembrane region" description="Helical" evidence="14">
    <location>
        <begin position="322"/>
        <end position="340"/>
    </location>
</feature>
<dbReference type="InterPro" id="IPR003501">
    <property type="entry name" value="PTS_EIIB_2/3"/>
</dbReference>
<evidence type="ECO:0000256" key="10">
    <source>
        <dbReference type="ARBA" id="ARBA00022692"/>
    </source>
</evidence>
<evidence type="ECO:0000256" key="1">
    <source>
        <dbReference type="ARBA" id="ARBA00004429"/>
    </source>
</evidence>
<dbReference type="CDD" id="cd05569">
    <property type="entry name" value="PTS_IIB_fructose"/>
    <property type="match status" value="1"/>
</dbReference>
<keyword evidence="12 14" id="KW-1133">Transmembrane helix</keyword>
<evidence type="ECO:0000256" key="13">
    <source>
        <dbReference type="ARBA" id="ARBA00023136"/>
    </source>
</evidence>
<keyword evidence="4" id="KW-0813">Transport</keyword>
<evidence type="ECO:0000313" key="19">
    <source>
        <dbReference type="Proteomes" id="UP000032744"/>
    </source>
</evidence>
<dbReference type="PROSITE" id="PS51094">
    <property type="entry name" value="PTS_EIIA_TYPE_2"/>
    <property type="match status" value="1"/>
</dbReference>
<dbReference type="FunFam" id="3.40.50.2300:FF:000014">
    <property type="entry name" value="PTS system fructose-like transporter subunit IIB"/>
    <property type="match status" value="1"/>
</dbReference>
<evidence type="ECO:0000256" key="8">
    <source>
        <dbReference type="ARBA" id="ARBA00022679"/>
    </source>
</evidence>
<evidence type="ECO:0000256" key="7">
    <source>
        <dbReference type="ARBA" id="ARBA00022597"/>
    </source>
</evidence>
<protein>
    <submittedName>
        <fullName evidence="18">PTS family fructose/mannitol porter component IIABC</fullName>
    </submittedName>
</protein>
<dbReference type="GO" id="GO:0016301">
    <property type="term" value="F:kinase activity"/>
    <property type="evidence" value="ECO:0007669"/>
    <property type="project" value="UniProtKB-KW"/>
</dbReference>
<dbReference type="Gene3D" id="3.40.930.10">
    <property type="entry name" value="Mannitol-specific EII, Chain A"/>
    <property type="match status" value="1"/>
</dbReference>
<keyword evidence="7" id="KW-0762">Sugar transport</keyword>
<dbReference type="InterPro" id="IPR036095">
    <property type="entry name" value="PTS_EIIB-like_sf"/>
</dbReference>
<dbReference type="GO" id="GO:0009401">
    <property type="term" value="P:phosphoenolpyruvate-dependent sugar phosphotransferase system"/>
    <property type="evidence" value="ECO:0007669"/>
    <property type="project" value="UniProtKB-KW"/>
</dbReference>
<dbReference type="PANTHER" id="PTHR30505:SF0">
    <property type="entry name" value="FRUCTOSE-LIKE PTS SYSTEM EIIBC COMPONENT-RELATED"/>
    <property type="match status" value="1"/>
</dbReference>
<evidence type="ECO:0000256" key="2">
    <source>
        <dbReference type="ARBA" id="ARBA00004496"/>
    </source>
</evidence>
<keyword evidence="10 14" id="KW-0812">Transmembrane</keyword>
<comment type="subcellular location">
    <subcellularLocation>
        <location evidence="1">Cell inner membrane</location>
        <topology evidence="1">Multi-pass membrane protein</topology>
    </subcellularLocation>
    <subcellularLocation>
        <location evidence="2">Cytoplasm</location>
    </subcellularLocation>
</comment>
<evidence type="ECO:0000256" key="6">
    <source>
        <dbReference type="ARBA" id="ARBA00022553"/>
    </source>
</evidence>
<dbReference type="NCBIfam" id="TIGR01427">
    <property type="entry name" value="PTS_IIC_fructo"/>
    <property type="match status" value="1"/>
</dbReference>
<feature type="transmembrane region" description="Helical" evidence="14">
    <location>
        <begin position="160"/>
        <end position="180"/>
    </location>
</feature>
<dbReference type="SUPFAM" id="SSF55804">
    <property type="entry name" value="Phoshotransferase/anion transport protein"/>
    <property type="match status" value="1"/>
</dbReference>
<dbReference type="InterPro" id="IPR004715">
    <property type="entry name" value="PTS_IIA_fruc"/>
</dbReference>
<dbReference type="KEGG" id="sauq:SAI4T8_1019790"/>
<feature type="transmembrane region" description="Helical" evidence="14">
    <location>
        <begin position="424"/>
        <end position="443"/>
    </location>
</feature>
<keyword evidence="8" id="KW-0808">Transferase</keyword>
<feature type="transmembrane region" description="Helical" evidence="14">
    <location>
        <begin position="463"/>
        <end position="484"/>
    </location>
</feature>
<keyword evidence="11" id="KW-0418">Kinase</keyword>
<keyword evidence="5" id="KW-1003">Cell membrane</keyword>
<dbReference type="KEGG" id="saut:SAI1T1_2019780"/>
<dbReference type="InterPro" id="IPR002178">
    <property type="entry name" value="PTS_EIIA_type-2_dom"/>
</dbReference>
<dbReference type="PROSITE" id="PS51099">
    <property type="entry name" value="PTS_EIIB_TYPE_2"/>
    <property type="match status" value="1"/>
</dbReference>
<evidence type="ECO:0000256" key="3">
    <source>
        <dbReference type="ARBA" id="ARBA00011798"/>
    </source>
</evidence>
<dbReference type="AlphaFoldDB" id="A0A7U7F0I7"/>
<dbReference type="PROSITE" id="PS00372">
    <property type="entry name" value="PTS_EIIA_TYPE_2_HIS"/>
    <property type="match status" value="1"/>
</dbReference>
<dbReference type="GO" id="GO:0005737">
    <property type="term" value="C:cytoplasm"/>
    <property type="evidence" value="ECO:0007669"/>
    <property type="project" value="UniProtKB-SubCell"/>
</dbReference>
<dbReference type="InterPro" id="IPR006327">
    <property type="entry name" value="PTS_IIC_fruc"/>
</dbReference>
<feature type="transmembrane region" description="Helical" evidence="14">
    <location>
        <begin position="361"/>
        <end position="384"/>
    </location>
</feature>
<feature type="domain" description="PTS EIIB type-2" evidence="16">
    <location>
        <begin position="26"/>
        <end position="123"/>
    </location>
</feature>
<dbReference type="NCBIfam" id="TIGR00829">
    <property type="entry name" value="FRU"/>
    <property type="match status" value="1"/>
</dbReference>
<dbReference type="KEGG" id="sauy:SAI8T7_1019760"/>
<dbReference type="FunFam" id="3.40.930.10:FF:000009">
    <property type="entry name" value="PTS system, fructose specific IIABC component"/>
    <property type="match status" value="1"/>
</dbReference>
<evidence type="ECO:0000256" key="4">
    <source>
        <dbReference type="ARBA" id="ARBA00022448"/>
    </source>
</evidence>
<dbReference type="InterPro" id="IPR013014">
    <property type="entry name" value="PTS_EIIC_2"/>
</dbReference>
<keyword evidence="9" id="KW-0598">Phosphotransferase system</keyword>
<keyword evidence="13 14" id="KW-0472">Membrane</keyword>
<name>A0A7U7F0I7_STAAU</name>
<dbReference type="Pfam" id="PF00359">
    <property type="entry name" value="PTS_EIIA_2"/>
    <property type="match status" value="1"/>
</dbReference>
<comment type="subunit">
    <text evidence="3">Homodimer or homotrimer. Seems to be a monomer when not phosphorylated.</text>
</comment>
<feature type="transmembrane region" description="Helical" evidence="14">
    <location>
        <begin position="280"/>
        <end position="302"/>
    </location>
</feature>
<feature type="transmembrane region" description="Helical" evidence="14">
    <location>
        <begin position="201"/>
        <end position="222"/>
    </location>
</feature>
<dbReference type="InterPro" id="IPR016152">
    <property type="entry name" value="PTrfase/Anion_transptr"/>
</dbReference>
<feature type="domain" description="PTS EIIA type-2" evidence="15">
    <location>
        <begin position="531"/>
        <end position="675"/>
    </location>
</feature>
<dbReference type="GO" id="GO:0005886">
    <property type="term" value="C:plasma membrane"/>
    <property type="evidence" value="ECO:0007669"/>
    <property type="project" value="UniProtKB-SubCell"/>
</dbReference>
<dbReference type="InterPro" id="IPR050864">
    <property type="entry name" value="Bacterial_PTS_Sugar_Transport"/>
</dbReference>
<dbReference type="InterPro" id="IPR013011">
    <property type="entry name" value="PTS_EIIB_2"/>
</dbReference>
<evidence type="ECO:0000256" key="14">
    <source>
        <dbReference type="SAM" id="Phobius"/>
    </source>
</evidence>
<dbReference type="PANTHER" id="PTHR30505">
    <property type="entry name" value="FRUCTOSE-LIKE PERMEASE"/>
    <property type="match status" value="1"/>
</dbReference>
<sequence>MPLVTVIILFLVSRIRLQYRKGDDFMKIVAITSCPNGIAHTYMAQEKLEQVAKEMGVDIKVETQGGVGAENVLTTQDIEEADGVIIAADKQVDLSRFVGKRLINENVREGIHNPRGLIQRIINQDAPIYQSETNYHSKDRGKSKSGIQMVYQHLMNGVSFMVPFIVVGGLLIAIALTLGGETTSKGLVIPDDSFWKSIENIGSLAFKFMVPILAGYIAVSIADKPGLVPGMIGGAIAADGSFYGSDAGAGFLGGIVAGFLAGYIAKWIKDIKVPKAMAPIMPIIIIPIISSVVVGLIFIFLIGAPISNIFEALTTWLKSMQGANIIILAMIIGAMIAFDMGGPVNKVAFLFGSALIAEGNYAVMGMVAVAVCTPPIGLGLATFVQKYKFNHSEREMGKASFTMGLFGITEGAIPFAAQDPLRIIPANIIGAMIASVIAAIGGVGDRVAHGGPIVAVLGGIDHVLWFIFAVIVGSLVTMTTVLLLKRNTPVIAVDAPAQHTQLHDTDITQHDTEVDNVDKTAKHSHLNKPSHVFDQQTMIITDHDMSRNEAIDMLIHKLKICRYVEHTSHLKNAILEREMESTTAIGMNVAIPHAKSDVVKQPIVAVMKNNHGVKWDSLDGSLPQLIFLIAVPNNSQDTHLKILQRLSKALMNDETRQSLINANSTTEIYNLLMKI</sequence>
<feature type="domain" description="PTS EIIC type-2" evidence="17">
    <location>
        <begin position="150"/>
        <end position="494"/>
    </location>
</feature>
<evidence type="ECO:0000256" key="11">
    <source>
        <dbReference type="ARBA" id="ARBA00022777"/>
    </source>
</evidence>
<reference evidence="18 19" key="1">
    <citation type="journal article" date="2012" name="PLoS ONE">
        <title>Short term evolution of a highly transmissible methicillin-resistant Staphylococcus aureus clone (ST228) in a tertiary care hospital.</title>
        <authorList>
            <person name="Vogel V."/>
            <person name="Falquet L."/>
            <person name="Calderon-Copete S.P."/>
            <person name="Basset P."/>
            <person name="Blanc D.S."/>
        </authorList>
    </citation>
    <scope>NUCLEOTIDE SEQUENCE [LARGE SCALE GENOMIC DNA]</scope>
    <source>
        <strain evidence="19">ST228/18412</strain>
    </source>
</reference>
<dbReference type="GO" id="GO:0090563">
    <property type="term" value="F:protein-phosphocysteine-sugar phosphotransferase activity"/>
    <property type="evidence" value="ECO:0007669"/>
    <property type="project" value="TreeGrafter"/>
</dbReference>